<protein>
    <submittedName>
        <fullName evidence="1">Uncharacterized protein</fullName>
    </submittedName>
</protein>
<proteinExistence type="predicted"/>
<organism evidence="1 2">
    <name type="scientific">Cichlidogyrus casuarinus</name>
    <dbReference type="NCBI Taxonomy" id="1844966"/>
    <lineage>
        <taxon>Eukaryota</taxon>
        <taxon>Metazoa</taxon>
        <taxon>Spiralia</taxon>
        <taxon>Lophotrochozoa</taxon>
        <taxon>Platyhelminthes</taxon>
        <taxon>Monogenea</taxon>
        <taxon>Monopisthocotylea</taxon>
        <taxon>Dactylogyridea</taxon>
        <taxon>Ancyrocephalidae</taxon>
        <taxon>Cichlidogyrus</taxon>
    </lineage>
</organism>
<evidence type="ECO:0000313" key="1">
    <source>
        <dbReference type="EMBL" id="KAL3312627.1"/>
    </source>
</evidence>
<dbReference type="Proteomes" id="UP001626550">
    <property type="component" value="Unassembled WGS sequence"/>
</dbReference>
<sequence>MNLITGAKKLAEVMQANSAISEEALDWGKKILKNFLRLIFTRSLTKQEKCEAMEATLQELSKVATSMKKHYPNLYVHKLELQKEAWRFAEFLPVHSKHNVWQGVVMLVTQANRAAFSWQYLGKECNEDMRADMIFKQIFHLFAFQVIFGGAKSNMAHQIVRIVKNDVNCETDRQFILDIIKKDYTFENVAAKFENLSHTEKPKFSHEEVD</sequence>
<gene>
    <name evidence="1" type="ORF">Ciccas_008783</name>
</gene>
<dbReference type="EMBL" id="JBJKFK010001623">
    <property type="protein sequence ID" value="KAL3312627.1"/>
    <property type="molecule type" value="Genomic_DNA"/>
</dbReference>
<accession>A0ABD2Q0K3</accession>
<name>A0ABD2Q0K3_9PLAT</name>
<evidence type="ECO:0000313" key="2">
    <source>
        <dbReference type="Proteomes" id="UP001626550"/>
    </source>
</evidence>
<dbReference type="AlphaFoldDB" id="A0ABD2Q0K3"/>
<keyword evidence="2" id="KW-1185">Reference proteome</keyword>
<comment type="caution">
    <text evidence="1">The sequence shown here is derived from an EMBL/GenBank/DDBJ whole genome shotgun (WGS) entry which is preliminary data.</text>
</comment>
<reference evidence="1 2" key="1">
    <citation type="submission" date="2024-11" db="EMBL/GenBank/DDBJ databases">
        <title>Adaptive evolution of stress response genes in parasites aligns with host niche diversity.</title>
        <authorList>
            <person name="Hahn C."/>
            <person name="Resl P."/>
        </authorList>
    </citation>
    <scope>NUCLEOTIDE SEQUENCE [LARGE SCALE GENOMIC DNA]</scope>
    <source>
        <strain evidence="1">EGGRZ-B1_66</strain>
        <tissue evidence="1">Body</tissue>
    </source>
</reference>